<dbReference type="InterPro" id="IPR036157">
    <property type="entry name" value="dUTPase-like_sf"/>
</dbReference>
<dbReference type="OrthoDB" id="9900537at2759"/>
<reference evidence="5" key="1">
    <citation type="submission" date="2019-09" db="EMBL/GenBank/DDBJ databases">
        <title>Bird 10,000 Genomes (B10K) Project - Family phase.</title>
        <authorList>
            <person name="Zhang G."/>
        </authorList>
    </citation>
    <scope>NUCLEOTIDE SEQUENCE</scope>
    <source>
        <strain evidence="5">B10K-CU-031-40</strain>
    </source>
</reference>
<dbReference type="InterPro" id="IPR001969">
    <property type="entry name" value="Aspartic_peptidase_AS"/>
</dbReference>
<accession>A0A851LT06</accession>
<evidence type="ECO:0000259" key="4">
    <source>
        <dbReference type="PROSITE" id="PS50175"/>
    </source>
</evidence>
<keyword evidence="1" id="KW-0645">Protease</keyword>
<gene>
    <name evidence="5" type="primary">Ervk9_0</name>
    <name evidence="5" type="ORF">CORCRI_R10110</name>
</gene>
<sequence length="158" mass="16261">TGSAGRDVATLSKTTITDSAVRKIPVNAKGPVGHGLSALLLGQLSTTVQGLFVLPGVIDVDFEGQIQAMVWTPSPPIVVPAGARIAQLLPFKGRPLAIEKTTRGTGGFGSTGPAVLWVQPVTVQRPKLTCTLHNAEGKPTTITMTGIIDTGADVTVIS</sequence>
<dbReference type="PANTHER" id="PTHR19422:SF123">
    <property type="entry name" value="RT1 CLASS I, LOCUS CE15"/>
    <property type="match status" value="1"/>
</dbReference>
<keyword evidence="6" id="KW-1185">Reference proteome</keyword>
<feature type="domain" description="Peptidase A2" evidence="4">
    <location>
        <begin position="144"/>
        <end position="158"/>
    </location>
</feature>
<evidence type="ECO:0000256" key="1">
    <source>
        <dbReference type="ARBA" id="ARBA00022670"/>
    </source>
</evidence>
<dbReference type="InterPro" id="IPR001995">
    <property type="entry name" value="Peptidase_A2_cat"/>
</dbReference>
<dbReference type="GO" id="GO:0004190">
    <property type="term" value="F:aspartic-type endopeptidase activity"/>
    <property type="evidence" value="ECO:0007669"/>
    <property type="project" value="UniProtKB-KW"/>
</dbReference>
<dbReference type="AlphaFoldDB" id="A0A851LT06"/>
<dbReference type="SUPFAM" id="SSF51283">
    <property type="entry name" value="dUTPase-like"/>
    <property type="match status" value="1"/>
</dbReference>
<feature type="non-terminal residue" evidence="5">
    <location>
        <position position="158"/>
    </location>
</feature>
<dbReference type="Proteomes" id="UP000621168">
    <property type="component" value="Unassembled WGS sequence"/>
</dbReference>
<keyword evidence="2" id="KW-0064">Aspartyl protease</keyword>
<dbReference type="InterPro" id="IPR021109">
    <property type="entry name" value="Peptidase_aspartic_dom_sf"/>
</dbReference>
<name>A0A851LT06_CORCR</name>
<evidence type="ECO:0000313" key="5">
    <source>
        <dbReference type="EMBL" id="NXC20076.1"/>
    </source>
</evidence>
<evidence type="ECO:0000256" key="2">
    <source>
        <dbReference type="ARBA" id="ARBA00022750"/>
    </source>
</evidence>
<keyword evidence="3" id="KW-0378">Hydrolase</keyword>
<evidence type="ECO:0000313" key="6">
    <source>
        <dbReference type="Proteomes" id="UP000621168"/>
    </source>
</evidence>
<dbReference type="PROSITE" id="PS50175">
    <property type="entry name" value="ASP_PROT_RETROV"/>
    <property type="match status" value="1"/>
</dbReference>
<dbReference type="InterPro" id="IPR051592">
    <property type="entry name" value="HERV-K_Pro_peptidase_A2"/>
</dbReference>
<dbReference type="GO" id="GO:0006508">
    <property type="term" value="P:proteolysis"/>
    <property type="evidence" value="ECO:0007669"/>
    <property type="project" value="UniProtKB-KW"/>
</dbReference>
<protein>
    <submittedName>
        <fullName evidence="5">POK9 protein</fullName>
    </submittedName>
</protein>
<comment type="caution">
    <text evidence="5">The sequence shown here is derived from an EMBL/GenBank/DDBJ whole genome shotgun (WGS) entry which is preliminary data.</text>
</comment>
<evidence type="ECO:0000256" key="3">
    <source>
        <dbReference type="ARBA" id="ARBA00022801"/>
    </source>
</evidence>
<feature type="non-terminal residue" evidence="5">
    <location>
        <position position="1"/>
    </location>
</feature>
<dbReference type="InterPro" id="IPR029054">
    <property type="entry name" value="dUTPase-like"/>
</dbReference>
<dbReference type="Pfam" id="PF00692">
    <property type="entry name" value="dUTPase"/>
    <property type="match status" value="1"/>
</dbReference>
<proteinExistence type="predicted"/>
<dbReference type="PANTHER" id="PTHR19422">
    <property type="entry name" value="GAG RETROVIRAL POLYPROTEIN"/>
    <property type="match status" value="1"/>
</dbReference>
<organism evidence="5 6">
    <name type="scientific">Corythaeola cristata</name>
    <name type="common">Great blue turaco</name>
    <dbReference type="NCBI Taxonomy" id="103954"/>
    <lineage>
        <taxon>Eukaryota</taxon>
        <taxon>Metazoa</taxon>
        <taxon>Chordata</taxon>
        <taxon>Craniata</taxon>
        <taxon>Vertebrata</taxon>
        <taxon>Euteleostomi</taxon>
        <taxon>Archelosauria</taxon>
        <taxon>Archosauria</taxon>
        <taxon>Dinosauria</taxon>
        <taxon>Saurischia</taxon>
        <taxon>Theropoda</taxon>
        <taxon>Coelurosauria</taxon>
        <taxon>Aves</taxon>
        <taxon>Neognathae</taxon>
        <taxon>Neoaves</taxon>
        <taxon>Otidimorphae</taxon>
        <taxon>Musophagiformes</taxon>
        <taxon>Musophagidae</taxon>
        <taxon>Corythaeola</taxon>
    </lineage>
</organism>
<dbReference type="PROSITE" id="PS00141">
    <property type="entry name" value="ASP_PROTEASE"/>
    <property type="match status" value="1"/>
</dbReference>
<dbReference type="Gene3D" id="2.70.40.10">
    <property type="match status" value="1"/>
</dbReference>
<dbReference type="EMBL" id="WBMX01005924">
    <property type="protein sequence ID" value="NXC20076.1"/>
    <property type="molecule type" value="Genomic_DNA"/>
</dbReference>
<dbReference type="Gene3D" id="2.40.70.10">
    <property type="entry name" value="Acid Proteases"/>
    <property type="match status" value="1"/>
</dbReference>
<dbReference type="SUPFAM" id="SSF50630">
    <property type="entry name" value="Acid proteases"/>
    <property type="match status" value="1"/>
</dbReference>